<dbReference type="PANTHER" id="PTHR43806">
    <property type="entry name" value="PEPTIDASE S8"/>
    <property type="match status" value="1"/>
</dbReference>
<feature type="active site" description="Charge relay system" evidence="6">
    <location>
        <position position="176"/>
    </location>
</feature>
<dbReference type="InterPro" id="IPR015500">
    <property type="entry name" value="Peptidase_S8_subtilisin-rel"/>
</dbReference>
<dbReference type="InterPro" id="IPR023828">
    <property type="entry name" value="Peptidase_S8_Ser-AS"/>
</dbReference>
<dbReference type="SUPFAM" id="SSF52743">
    <property type="entry name" value="Subtilisin-like"/>
    <property type="match status" value="1"/>
</dbReference>
<dbReference type="CDD" id="cd04077">
    <property type="entry name" value="Peptidases_S8_PCSK9_ProteinaseK_like"/>
    <property type="match status" value="1"/>
</dbReference>
<evidence type="ECO:0000256" key="8">
    <source>
        <dbReference type="SAM" id="SignalP"/>
    </source>
</evidence>
<name>A0A367LB15_9HYPO</name>
<keyword evidence="5 6" id="KW-0720">Serine protease</keyword>
<dbReference type="FunFam" id="3.40.50.200:FF:000014">
    <property type="entry name" value="Proteinase K"/>
    <property type="match status" value="1"/>
</dbReference>
<protein>
    <submittedName>
        <fullName evidence="11">Subtilisin-like protease</fullName>
    </submittedName>
</protein>
<evidence type="ECO:0000256" key="4">
    <source>
        <dbReference type="ARBA" id="ARBA00022801"/>
    </source>
</evidence>
<dbReference type="GO" id="GO:0004252">
    <property type="term" value="F:serine-type endopeptidase activity"/>
    <property type="evidence" value="ECO:0007669"/>
    <property type="project" value="UniProtKB-UniRule"/>
</dbReference>
<dbReference type="Gene3D" id="3.30.70.80">
    <property type="entry name" value="Peptidase S8 propeptide/proteinase inhibitor I9"/>
    <property type="match status" value="1"/>
</dbReference>
<dbReference type="PANTHER" id="PTHR43806:SF58">
    <property type="entry name" value="ALKALINE PROTEASE 1-RELATED"/>
    <property type="match status" value="1"/>
</dbReference>
<evidence type="ECO:0000256" key="7">
    <source>
        <dbReference type="RuleBase" id="RU003355"/>
    </source>
</evidence>
<dbReference type="OrthoDB" id="206201at2759"/>
<comment type="caution">
    <text evidence="11">The sequence shown here is derived from an EMBL/GenBank/DDBJ whole genome shotgun (WGS) entry which is preliminary data.</text>
</comment>
<dbReference type="GO" id="GO:0006508">
    <property type="term" value="P:proteolysis"/>
    <property type="evidence" value="ECO:0007669"/>
    <property type="project" value="UniProtKB-KW"/>
</dbReference>
<evidence type="ECO:0000259" key="9">
    <source>
        <dbReference type="Pfam" id="PF00082"/>
    </source>
</evidence>
<dbReference type="InterPro" id="IPR036852">
    <property type="entry name" value="Peptidase_S8/S53_dom_sf"/>
</dbReference>
<dbReference type="STRING" id="1330021.A0A367LB15"/>
<evidence type="ECO:0000256" key="6">
    <source>
        <dbReference type="PROSITE-ProRule" id="PRU01240"/>
    </source>
</evidence>
<evidence type="ECO:0000256" key="2">
    <source>
        <dbReference type="ARBA" id="ARBA00022670"/>
    </source>
</evidence>
<dbReference type="InterPro" id="IPR000209">
    <property type="entry name" value="Peptidase_S8/S53_dom"/>
</dbReference>
<dbReference type="PRINTS" id="PR00723">
    <property type="entry name" value="SUBTILISIN"/>
</dbReference>
<accession>A0A367LB15</accession>
<evidence type="ECO:0000256" key="5">
    <source>
        <dbReference type="ARBA" id="ARBA00022825"/>
    </source>
</evidence>
<feature type="signal peptide" evidence="8">
    <location>
        <begin position="1"/>
        <end position="16"/>
    </location>
</feature>
<keyword evidence="3 8" id="KW-0732">Signal</keyword>
<feature type="domain" description="Peptidase S8/S53" evidence="9">
    <location>
        <begin position="142"/>
        <end position="347"/>
    </location>
</feature>
<dbReference type="GO" id="GO:0005576">
    <property type="term" value="C:extracellular region"/>
    <property type="evidence" value="ECO:0007669"/>
    <property type="project" value="UniProtKB-ARBA"/>
</dbReference>
<keyword evidence="4 6" id="KW-0378">Hydrolase</keyword>
<evidence type="ECO:0000313" key="11">
    <source>
        <dbReference type="EMBL" id="RCI11606.1"/>
    </source>
</evidence>
<keyword evidence="2 6" id="KW-0645">Protease</keyword>
<dbReference type="EMBL" id="LKCN02000010">
    <property type="protein sequence ID" value="RCI11606.1"/>
    <property type="molecule type" value="Genomic_DNA"/>
</dbReference>
<dbReference type="InterPro" id="IPR037045">
    <property type="entry name" value="S8pro/Inhibitor_I9_sf"/>
</dbReference>
<dbReference type="InterPro" id="IPR010259">
    <property type="entry name" value="S8pro/Inhibitor_I9"/>
</dbReference>
<evidence type="ECO:0000256" key="3">
    <source>
        <dbReference type="ARBA" id="ARBA00022729"/>
    </source>
</evidence>
<dbReference type="InterPro" id="IPR034193">
    <property type="entry name" value="PCSK9_ProteinaseK-like"/>
</dbReference>
<dbReference type="PROSITE" id="PS00137">
    <property type="entry name" value="SUBTILASE_HIS"/>
    <property type="match status" value="1"/>
</dbReference>
<gene>
    <name evidence="11" type="ORF">L249_7756</name>
</gene>
<dbReference type="Pfam" id="PF05922">
    <property type="entry name" value="Inhibitor_I9"/>
    <property type="match status" value="1"/>
</dbReference>
<feature type="chain" id="PRO_5016613455" evidence="8">
    <location>
        <begin position="17"/>
        <end position="386"/>
    </location>
</feature>
<dbReference type="InterPro" id="IPR022398">
    <property type="entry name" value="Peptidase_S8_His-AS"/>
</dbReference>
<evidence type="ECO:0000313" key="12">
    <source>
        <dbReference type="Proteomes" id="UP000253664"/>
    </source>
</evidence>
<keyword evidence="12" id="KW-1185">Reference proteome</keyword>
<dbReference type="InterPro" id="IPR023827">
    <property type="entry name" value="Peptidase_S8_Asp-AS"/>
</dbReference>
<sequence length="386" mass="39525">MLSAGLLLLFLPLVLSAPAQRSELAPLLVPRNGPPVEGMFIVRMKKSAAKGASVASAVSSIASDAHFTYSHAFSGFAASLKPDEVEKLRANPDVDYIEQDAVVTIFETQNDADWGLARLSNKKPNATTYNYDDTAGEGTCAYVIDTGIDAKNSEFEGRAKFVANYADKEDGDGHGHGTHVAGTIGSKTYGVAKKTTLLGVKVLDANGSGRNSAVIAGMDFVAKDAAKQKCPKGIVVNMSLGGSFSKAVNSAAANIVKAGLFLAVAAGNDGADASGYSPASEPSACTVGATTRVDALASYSNIGSIVDVLAPGSNITSTWVGGKTKSISGTSMASPHVAGIGAYFLGAGEKVDGLCQHIAKQALEGAVSGVPGDTKNLLINNGYRKS</sequence>
<dbReference type="PROSITE" id="PS00136">
    <property type="entry name" value="SUBTILASE_ASP"/>
    <property type="match status" value="1"/>
</dbReference>
<dbReference type="PROSITE" id="PS51892">
    <property type="entry name" value="SUBTILASE"/>
    <property type="match status" value="1"/>
</dbReference>
<feature type="domain" description="Inhibitor I9" evidence="10">
    <location>
        <begin position="40"/>
        <end position="105"/>
    </location>
</feature>
<dbReference type="AlphaFoldDB" id="A0A367LB15"/>
<proteinExistence type="inferred from homology"/>
<dbReference type="Pfam" id="PF00082">
    <property type="entry name" value="Peptidase_S8"/>
    <property type="match status" value="1"/>
</dbReference>
<dbReference type="PROSITE" id="PS00138">
    <property type="entry name" value="SUBTILASE_SER"/>
    <property type="match status" value="1"/>
</dbReference>
<feature type="active site" description="Charge relay system" evidence="6">
    <location>
        <position position="331"/>
    </location>
</feature>
<evidence type="ECO:0000256" key="1">
    <source>
        <dbReference type="ARBA" id="ARBA00011073"/>
    </source>
</evidence>
<feature type="active site" description="Charge relay system" evidence="6">
    <location>
        <position position="145"/>
    </location>
</feature>
<dbReference type="InterPro" id="IPR050131">
    <property type="entry name" value="Peptidase_S8_subtilisin-like"/>
</dbReference>
<dbReference type="SUPFAM" id="SSF54897">
    <property type="entry name" value="Protease propeptides/inhibitors"/>
    <property type="match status" value="1"/>
</dbReference>
<evidence type="ECO:0000259" key="10">
    <source>
        <dbReference type="Pfam" id="PF05922"/>
    </source>
</evidence>
<dbReference type="Gene3D" id="3.40.50.200">
    <property type="entry name" value="Peptidase S8/S53 domain"/>
    <property type="match status" value="1"/>
</dbReference>
<reference evidence="11 12" key="1">
    <citation type="journal article" date="2015" name="BMC Genomics">
        <title>Insights from the genome of Ophiocordyceps polyrhachis-furcata to pathogenicity and host specificity in insect fungi.</title>
        <authorList>
            <person name="Wichadakul D."/>
            <person name="Kobmoo N."/>
            <person name="Ingsriswang S."/>
            <person name="Tangphatsornruang S."/>
            <person name="Chantasingh D."/>
            <person name="Luangsa-ard J.J."/>
            <person name="Eurwilaichitr L."/>
        </authorList>
    </citation>
    <scope>NUCLEOTIDE SEQUENCE [LARGE SCALE GENOMIC DNA]</scope>
    <source>
        <strain evidence="11 12">BCC 54312</strain>
    </source>
</reference>
<organism evidence="11 12">
    <name type="scientific">Ophiocordyceps polyrhachis-furcata BCC 54312</name>
    <dbReference type="NCBI Taxonomy" id="1330021"/>
    <lineage>
        <taxon>Eukaryota</taxon>
        <taxon>Fungi</taxon>
        <taxon>Dikarya</taxon>
        <taxon>Ascomycota</taxon>
        <taxon>Pezizomycotina</taxon>
        <taxon>Sordariomycetes</taxon>
        <taxon>Hypocreomycetidae</taxon>
        <taxon>Hypocreales</taxon>
        <taxon>Ophiocordycipitaceae</taxon>
        <taxon>Ophiocordyceps</taxon>
    </lineage>
</organism>
<comment type="similarity">
    <text evidence="1 6 7">Belongs to the peptidase S8 family.</text>
</comment>
<dbReference type="Proteomes" id="UP000253664">
    <property type="component" value="Unassembled WGS sequence"/>
</dbReference>